<protein>
    <submittedName>
        <fullName evidence="1">Uncharacterized protein</fullName>
    </submittedName>
</protein>
<gene>
    <name evidence="1" type="ORF">LCGC14_2509490</name>
</gene>
<sequence length="184" mass="21147">MAELAIRPWEPEPLIDEFLDCMRELCPPEHRKIRIRSTMPKPIYQAWFTRNKTPPSGILRKDHFERLSKVLTRCKPGVPIHLEGGNGNVWRTVGKFTPEPLQRWWGIRHADVAGTIPVAHSFLQRALLDSSFEGLLREFTEDQADQLSVAMDKVRSEGRFRTLKALAETSDIVSEKDTQTNDQT</sequence>
<organism evidence="1">
    <name type="scientific">marine sediment metagenome</name>
    <dbReference type="NCBI Taxonomy" id="412755"/>
    <lineage>
        <taxon>unclassified sequences</taxon>
        <taxon>metagenomes</taxon>
        <taxon>ecological metagenomes</taxon>
    </lineage>
</organism>
<comment type="caution">
    <text evidence="1">The sequence shown here is derived from an EMBL/GenBank/DDBJ whole genome shotgun (WGS) entry which is preliminary data.</text>
</comment>
<evidence type="ECO:0000313" key="1">
    <source>
        <dbReference type="EMBL" id="KKL15051.1"/>
    </source>
</evidence>
<dbReference type="EMBL" id="LAZR01040214">
    <property type="protein sequence ID" value="KKL15051.1"/>
    <property type="molecule type" value="Genomic_DNA"/>
</dbReference>
<name>A0A0F9DBC2_9ZZZZ</name>
<reference evidence="1" key="1">
    <citation type="journal article" date="2015" name="Nature">
        <title>Complex archaea that bridge the gap between prokaryotes and eukaryotes.</title>
        <authorList>
            <person name="Spang A."/>
            <person name="Saw J.H."/>
            <person name="Jorgensen S.L."/>
            <person name="Zaremba-Niedzwiedzka K."/>
            <person name="Martijn J."/>
            <person name="Lind A.E."/>
            <person name="van Eijk R."/>
            <person name="Schleper C."/>
            <person name="Guy L."/>
            <person name="Ettema T.J."/>
        </authorList>
    </citation>
    <scope>NUCLEOTIDE SEQUENCE</scope>
</reference>
<dbReference type="AlphaFoldDB" id="A0A0F9DBC2"/>
<proteinExistence type="predicted"/>
<accession>A0A0F9DBC2</accession>